<accession>A0AAE1ELX0</accession>
<name>A0AAE1ELX0_PETCI</name>
<sequence>MTPEPVGGGREEKRREEKKKKGRRRRKGVEEEEREEKKKGSRRRRGQEDGKAGKGCVKGRDKRLADGGRLAPAGVMCRPECVVVEKLRGP</sequence>
<comment type="caution">
    <text evidence="2">The sequence shown here is derived from an EMBL/GenBank/DDBJ whole genome shotgun (WGS) entry which is preliminary data.</text>
</comment>
<feature type="compositionally biased region" description="Basic and acidic residues" evidence="1">
    <location>
        <begin position="46"/>
        <end position="66"/>
    </location>
</feature>
<evidence type="ECO:0000313" key="2">
    <source>
        <dbReference type="EMBL" id="KAK3856829.1"/>
    </source>
</evidence>
<evidence type="ECO:0000313" key="3">
    <source>
        <dbReference type="Proteomes" id="UP001286313"/>
    </source>
</evidence>
<organism evidence="2 3">
    <name type="scientific">Petrolisthes cinctipes</name>
    <name type="common">Flat porcelain crab</name>
    <dbReference type="NCBI Taxonomy" id="88211"/>
    <lineage>
        <taxon>Eukaryota</taxon>
        <taxon>Metazoa</taxon>
        <taxon>Ecdysozoa</taxon>
        <taxon>Arthropoda</taxon>
        <taxon>Crustacea</taxon>
        <taxon>Multicrustacea</taxon>
        <taxon>Malacostraca</taxon>
        <taxon>Eumalacostraca</taxon>
        <taxon>Eucarida</taxon>
        <taxon>Decapoda</taxon>
        <taxon>Pleocyemata</taxon>
        <taxon>Anomura</taxon>
        <taxon>Galatheoidea</taxon>
        <taxon>Porcellanidae</taxon>
        <taxon>Petrolisthes</taxon>
    </lineage>
</organism>
<feature type="region of interest" description="Disordered" evidence="1">
    <location>
        <begin position="1"/>
        <end position="68"/>
    </location>
</feature>
<proteinExistence type="predicted"/>
<keyword evidence="3" id="KW-1185">Reference proteome</keyword>
<dbReference type="Proteomes" id="UP001286313">
    <property type="component" value="Unassembled WGS sequence"/>
</dbReference>
<reference evidence="2" key="1">
    <citation type="submission" date="2023-10" db="EMBL/GenBank/DDBJ databases">
        <title>Genome assemblies of two species of porcelain crab, Petrolisthes cinctipes and Petrolisthes manimaculis (Anomura: Porcellanidae).</title>
        <authorList>
            <person name="Angst P."/>
        </authorList>
    </citation>
    <scope>NUCLEOTIDE SEQUENCE</scope>
    <source>
        <strain evidence="2">PB745_01</strain>
        <tissue evidence="2">Gill</tissue>
    </source>
</reference>
<evidence type="ECO:0000256" key="1">
    <source>
        <dbReference type="SAM" id="MobiDB-lite"/>
    </source>
</evidence>
<gene>
    <name evidence="2" type="ORF">Pcinc_036877</name>
</gene>
<feature type="compositionally biased region" description="Basic residues" evidence="1">
    <location>
        <begin position="16"/>
        <end position="27"/>
    </location>
</feature>
<dbReference type="AlphaFoldDB" id="A0AAE1ELX0"/>
<protein>
    <submittedName>
        <fullName evidence="2">Uncharacterized protein</fullName>
    </submittedName>
</protein>
<dbReference type="EMBL" id="JAWQEG010005772">
    <property type="protein sequence ID" value="KAK3856829.1"/>
    <property type="molecule type" value="Genomic_DNA"/>
</dbReference>